<dbReference type="AlphaFoldDB" id="A0A9X2Q736"/>
<dbReference type="EMBL" id="JANUAE010000004">
    <property type="protein sequence ID" value="MCS3709790.1"/>
    <property type="molecule type" value="Genomic_DNA"/>
</dbReference>
<accession>A0A9X2Q736</accession>
<sequence length="259" mass="29241">MDIFSFCKTTKEEDGFEHTFRTMEALAATIKDVVAGADEIEHVRWQGIPDALSLDDPIPYADALAVDVSRHWHDGIPKIQLYGLRKTEDEEVVATYLYGLVYDPASGTADWEDAWAVAGRIRGRLDPSAPKRKHPNWGGGPEGGTRDLMGELRERMKPHITKVCREGPSKEAKRRAQKALRLLRDGKGGQREYDSLFEQGPSTDDATVAALWWLYRRDERARQTLEAHERAVPTLVFEEFTEARPTGLFEKDDGETMLA</sequence>
<reference evidence="1" key="1">
    <citation type="submission" date="2022-08" db="EMBL/GenBank/DDBJ databases">
        <title>Genomic Encyclopedia of Type Strains, Phase V (KMG-V): Genome sequencing to study the core and pangenomes of soil and plant-associated prokaryotes.</title>
        <authorList>
            <person name="Whitman W."/>
        </authorList>
    </citation>
    <scope>NUCLEOTIDE SEQUENCE</scope>
    <source>
        <strain evidence="1">SP3049</strain>
    </source>
</reference>
<dbReference type="RefSeq" id="WP_259123639.1">
    <property type="nucleotide sequence ID" value="NZ_JANTZO010000005.1"/>
</dbReference>
<protein>
    <submittedName>
        <fullName evidence="1">Uncharacterized protein</fullName>
    </submittedName>
</protein>
<comment type="caution">
    <text evidence="1">The sequence shown here is derived from an EMBL/GenBank/DDBJ whole genome shotgun (WGS) entry which is preliminary data.</text>
</comment>
<evidence type="ECO:0000313" key="2">
    <source>
        <dbReference type="Proteomes" id="UP001155057"/>
    </source>
</evidence>
<organism evidence="1 2">
    <name type="scientific">Salinibacter ruber</name>
    <dbReference type="NCBI Taxonomy" id="146919"/>
    <lineage>
        <taxon>Bacteria</taxon>
        <taxon>Pseudomonadati</taxon>
        <taxon>Rhodothermota</taxon>
        <taxon>Rhodothermia</taxon>
        <taxon>Rhodothermales</taxon>
        <taxon>Salinibacteraceae</taxon>
        <taxon>Salinibacter</taxon>
    </lineage>
</organism>
<dbReference type="Proteomes" id="UP001155057">
    <property type="component" value="Unassembled WGS sequence"/>
</dbReference>
<gene>
    <name evidence="1" type="ORF">GGP61_001394</name>
</gene>
<proteinExistence type="predicted"/>
<evidence type="ECO:0000313" key="1">
    <source>
        <dbReference type="EMBL" id="MCS3709790.1"/>
    </source>
</evidence>
<name>A0A9X2Q736_9BACT</name>